<sequence length="113" mass="12626">MADQDNDFELIRGSGNVFADFDQPDASIRQFRAILAAEIVKTLDAERLTVRDAEARTGISAADFSRIRQVKLERFTIDRLLRILDRLNRDVRVKISVAPRVGGKQTSVSPLAA</sequence>
<accession>A0A086P6N9</accession>
<dbReference type="Gene3D" id="1.10.260.40">
    <property type="entry name" value="lambda repressor-like DNA-binding domains"/>
    <property type="match status" value="1"/>
</dbReference>
<dbReference type="Proteomes" id="UP000024284">
    <property type="component" value="Unassembled WGS sequence"/>
</dbReference>
<dbReference type="InterPro" id="IPR039554">
    <property type="entry name" value="HigA2-like_HTH"/>
</dbReference>
<dbReference type="EMBL" id="JFZA02000036">
    <property type="protein sequence ID" value="KFG89057.1"/>
    <property type="molecule type" value="Genomic_DNA"/>
</dbReference>
<gene>
    <name evidence="2" type="ORF">BV98_003150</name>
</gene>
<name>A0A086P6N9_SPHHM</name>
<dbReference type="OrthoDB" id="9795596at2"/>
<proteinExistence type="predicted"/>
<feature type="domain" description="HigA2-like helix-turn-helix" evidence="1">
    <location>
        <begin position="17"/>
        <end position="96"/>
    </location>
</feature>
<dbReference type="GO" id="GO:0003677">
    <property type="term" value="F:DNA binding"/>
    <property type="evidence" value="ECO:0007669"/>
    <property type="project" value="InterPro"/>
</dbReference>
<dbReference type="AlphaFoldDB" id="A0A086P6N9"/>
<evidence type="ECO:0000259" key="1">
    <source>
        <dbReference type="Pfam" id="PF13744"/>
    </source>
</evidence>
<comment type="caution">
    <text evidence="2">The sequence shown here is derived from an EMBL/GenBank/DDBJ whole genome shotgun (WGS) entry which is preliminary data.</text>
</comment>
<dbReference type="SUPFAM" id="SSF47413">
    <property type="entry name" value="lambda repressor-like DNA-binding domains"/>
    <property type="match status" value="1"/>
</dbReference>
<dbReference type="eggNOG" id="COG5606">
    <property type="taxonomic scope" value="Bacteria"/>
</dbReference>
<dbReference type="STRING" id="76947.GCA_002080435_01531"/>
<evidence type="ECO:0000313" key="2">
    <source>
        <dbReference type="EMBL" id="KFG89057.1"/>
    </source>
</evidence>
<dbReference type="InterPro" id="IPR010982">
    <property type="entry name" value="Lambda_DNA-bd_dom_sf"/>
</dbReference>
<organism evidence="2 3">
    <name type="scientific">Sphingobium herbicidovorans (strain ATCC 700291 / DSM 11019 / CCUG 56400 / KCTC 2939 / LMG 18315 / NBRC 16415 / MH)</name>
    <name type="common">Sphingomonas herbicidovorans</name>
    <dbReference type="NCBI Taxonomy" id="1219045"/>
    <lineage>
        <taxon>Bacteria</taxon>
        <taxon>Pseudomonadati</taxon>
        <taxon>Pseudomonadota</taxon>
        <taxon>Alphaproteobacteria</taxon>
        <taxon>Sphingomonadales</taxon>
        <taxon>Sphingomonadaceae</taxon>
        <taxon>Sphingobium</taxon>
    </lineage>
</organism>
<keyword evidence="3" id="KW-1185">Reference proteome</keyword>
<dbReference type="Pfam" id="PF13744">
    <property type="entry name" value="HTH_37"/>
    <property type="match status" value="1"/>
</dbReference>
<protein>
    <submittedName>
        <fullName evidence="2">XRE family transcriptional regulator</fullName>
    </submittedName>
</protein>
<evidence type="ECO:0000313" key="3">
    <source>
        <dbReference type="Proteomes" id="UP000024284"/>
    </source>
</evidence>
<dbReference type="RefSeq" id="WP_037467877.1">
    <property type="nucleotide sequence ID" value="NZ_BCZD01000049.1"/>
</dbReference>
<dbReference type="PATRIC" id="fig|1219045.3.peg.3196"/>
<reference evidence="2" key="1">
    <citation type="submission" date="2014-08" db="EMBL/GenBank/DDBJ databases">
        <title>Draft genome sequences of Sphingobium herbicidovorans.</title>
        <authorList>
            <person name="Gan H.M."/>
            <person name="Gan H.Y."/>
            <person name="Savka M.A."/>
        </authorList>
    </citation>
    <scope>NUCLEOTIDE SEQUENCE [LARGE SCALE GENOMIC DNA]</scope>
    <source>
        <strain evidence="2">NBRC 16415</strain>
    </source>
</reference>